<dbReference type="EC" id="3.5.1.16" evidence="6"/>
<reference evidence="6 7" key="1">
    <citation type="submission" date="2016-02" db="EMBL/GenBank/DDBJ databases">
        <title>Genome sequence of Clostridium colicanis DSM 13634.</title>
        <authorList>
            <person name="Poehlein A."/>
            <person name="Daniel R."/>
        </authorList>
    </citation>
    <scope>NUCLEOTIDE SEQUENCE [LARGE SCALE GENOMIC DNA]</scope>
    <source>
        <strain evidence="6 7">DSM 13634</strain>
    </source>
</reference>
<dbReference type="NCBIfam" id="TIGR03526">
    <property type="entry name" value="selenium_YgeY"/>
    <property type="match status" value="1"/>
</dbReference>
<dbReference type="Pfam" id="PF07687">
    <property type="entry name" value="M20_dimer"/>
    <property type="match status" value="1"/>
</dbReference>
<name>A0A151ARY1_9CLOT</name>
<keyword evidence="4" id="KW-0862">Zinc</keyword>
<dbReference type="SUPFAM" id="SSF53187">
    <property type="entry name" value="Zn-dependent exopeptidases"/>
    <property type="match status" value="1"/>
</dbReference>
<dbReference type="InterPro" id="IPR011650">
    <property type="entry name" value="Peptidase_M20_dimer"/>
</dbReference>
<evidence type="ECO:0000256" key="1">
    <source>
        <dbReference type="ARBA" id="ARBA00001947"/>
    </source>
</evidence>
<gene>
    <name evidence="6" type="primary">argE</name>
    <name evidence="6" type="ORF">CLCOL_02980</name>
</gene>
<dbReference type="InterPro" id="IPR017706">
    <property type="entry name" value="Peptidase_M20/DapE_YgeY"/>
</dbReference>
<evidence type="ECO:0000256" key="3">
    <source>
        <dbReference type="ARBA" id="ARBA00022801"/>
    </source>
</evidence>
<dbReference type="InterPro" id="IPR036264">
    <property type="entry name" value="Bact_exopeptidase_dim_dom"/>
</dbReference>
<dbReference type="Gene3D" id="3.30.70.360">
    <property type="match status" value="1"/>
</dbReference>
<dbReference type="Proteomes" id="UP000075374">
    <property type="component" value="Unassembled WGS sequence"/>
</dbReference>
<dbReference type="AlphaFoldDB" id="A0A151ARY1"/>
<dbReference type="PANTHER" id="PTHR43808">
    <property type="entry name" value="ACETYLORNITHINE DEACETYLASE"/>
    <property type="match status" value="1"/>
</dbReference>
<keyword evidence="7" id="KW-1185">Reference proteome</keyword>
<dbReference type="InterPro" id="IPR001261">
    <property type="entry name" value="ArgE/DapE_CS"/>
</dbReference>
<keyword evidence="2" id="KW-0479">Metal-binding</keyword>
<accession>A0A151ARY1</accession>
<keyword evidence="3 6" id="KW-0378">Hydrolase</keyword>
<dbReference type="GO" id="GO:0008777">
    <property type="term" value="F:acetylornithine deacetylase activity"/>
    <property type="evidence" value="ECO:0007669"/>
    <property type="project" value="UniProtKB-EC"/>
</dbReference>
<dbReference type="InterPro" id="IPR002933">
    <property type="entry name" value="Peptidase_M20"/>
</dbReference>
<dbReference type="GO" id="GO:0046872">
    <property type="term" value="F:metal ion binding"/>
    <property type="evidence" value="ECO:0007669"/>
    <property type="project" value="UniProtKB-KW"/>
</dbReference>
<dbReference type="EMBL" id="LTBB01000001">
    <property type="protein sequence ID" value="KYH30352.1"/>
    <property type="molecule type" value="Genomic_DNA"/>
</dbReference>
<dbReference type="PANTHER" id="PTHR43808:SF31">
    <property type="entry name" value="N-ACETYL-L-CITRULLINE DEACETYLASE"/>
    <property type="match status" value="1"/>
</dbReference>
<dbReference type="Gene3D" id="3.40.630.10">
    <property type="entry name" value="Zn peptidases"/>
    <property type="match status" value="1"/>
</dbReference>
<organism evidence="6 7">
    <name type="scientific">Clostridium colicanis DSM 13634</name>
    <dbReference type="NCBI Taxonomy" id="1121305"/>
    <lineage>
        <taxon>Bacteria</taxon>
        <taxon>Bacillati</taxon>
        <taxon>Bacillota</taxon>
        <taxon>Clostridia</taxon>
        <taxon>Eubacteriales</taxon>
        <taxon>Clostridiaceae</taxon>
        <taxon>Clostridium</taxon>
    </lineage>
</organism>
<evidence type="ECO:0000256" key="2">
    <source>
        <dbReference type="ARBA" id="ARBA00022723"/>
    </source>
</evidence>
<proteinExistence type="predicted"/>
<dbReference type="PATRIC" id="fig|1121305.3.peg.297"/>
<sequence length="395" mass="44044">MDIKNKIIELSEKYKEDMINFLIEMIRIPSFSGEEKKLALTIKNEMMKLEFDEVTIDNLGNVIGRIGNGSKTIAIDAHMDTVQVGDGELWRINPFEGIMVDNVIYGRGAADQKGGIASMVYAGRIIKEMGLYNEYTIYFIGTVMKEEGEGVAWQYIIKEDNIIPDLVIITEPTNLNIYRGSRGKVELMVTVKGLPCDASAPQRGMNAIYEALPIIDELRKLNKKYKNNGFLGQASIAVTQLFFKTPSSGSIPDECVVHIDRRIGIGEDMSSVLEEVRKLNGAQNAKVELIMLDKPSYTGLVYPCRACTPAWSLNEDHEFLKAAKNVYRDIFNKEPKLGKWTISTNGNVTAGIFNIPTIGFGPGNEIFAHGPREQIEVGQLVEACKFYAMLPARLN</sequence>
<evidence type="ECO:0000313" key="6">
    <source>
        <dbReference type="EMBL" id="KYH30352.1"/>
    </source>
</evidence>
<evidence type="ECO:0000313" key="7">
    <source>
        <dbReference type="Proteomes" id="UP000075374"/>
    </source>
</evidence>
<dbReference type="PROSITE" id="PS00758">
    <property type="entry name" value="ARGE_DAPE_CPG2_1"/>
    <property type="match status" value="1"/>
</dbReference>
<dbReference type="NCBIfam" id="NF009555">
    <property type="entry name" value="PRK13004.1"/>
    <property type="match status" value="1"/>
</dbReference>
<comment type="caution">
    <text evidence="6">The sequence shown here is derived from an EMBL/GenBank/DDBJ whole genome shotgun (WGS) entry which is preliminary data.</text>
</comment>
<dbReference type="GO" id="GO:0006526">
    <property type="term" value="P:L-arginine biosynthetic process"/>
    <property type="evidence" value="ECO:0007669"/>
    <property type="project" value="TreeGrafter"/>
</dbReference>
<evidence type="ECO:0000259" key="5">
    <source>
        <dbReference type="Pfam" id="PF07687"/>
    </source>
</evidence>
<evidence type="ECO:0000256" key="4">
    <source>
        <dbReference type="ARBA" id="ARBA00022833"/>
    </source>
</evidence>
<feature type="domain" description="Peptidase M20 dimerisation" evidence="5">
    <location>
        <begin position="180"/>
        <end position="284"/>
    </location>
</feature>
<comment type="cofactor">
    <cofactor evidence="1">
        <name>Zn(2+)</name>
        <dbReference type="ChEBI" id="CHEBI:29105"/>
    </cofactor>
</comment>
<dbReference type="InterPro" id="IPR050072">
    <property type="entry name" value="Peptidase_M20A"/>
</dbReference>
<dbReference type="SUPFAM" id="SSF55031">
    <property type="entry name" value="Bacterial exopeptidase dimerisation domain"/>
    <property type="match status" value="1"/>
</dbReference>
<dbReference type="STRING" id="1121305.CLCOL_02980"/>
<dbReference type="Pfam" id="PF01546">
    <property type="entry name" value="Peptidase_M20"/>
    <property type="match status" value="1"/>
</dbReference>
<protein>
    <submittedName>
        <fullName evidence="6">Acetylornithine deacetylase</fullName>
        <ecNumber evidence="6">3.5.1.16</ecNumber>
    </submittedName>
</protein>
<dbReference type="RefSeq" id="WP_061857230.1">
    <property type="nucleotide sequence ID" value="NZ_LTBB01000001.1"/>
</dbReference>